<dbReference type="AlphaFoldDB" id="A0A1G2KSP5"/>
<comment type="caution">
    <text evidence="2">The sequence shown here is derived from an EMBL/GenBank/DDBJ whole genome shotgun (WGS) entry which is preliminary data.</text>
</comment>
<sequence>MERVPAQSQEHAPRKERADKTVEFHRQSLIDRYDLRIGLEKEVGAVSITIEDTTADRKIVDFGKNARIVASNSFWCDVGRSSVVPTVGVNVLEMREDPHRILSFLHELVGTQA</sequence>
<evidence type="ECO:0000313" key="2">
    <source>
        <dbReference type="EMBL" id="OHA01612.1"/>
    </source>
</evidence>
<proteinExistence type="predicted"/>
<feature type="compositionally biased region" description="Basic and acidic residues" evidence="1">
    <location>
        <begin position="11"/>
        <end position="21"/>
    </location>
</feature>
<reference evidence="2 3" key="1">
    <citation type="journal article" date="2016" name="Nat. Commun.">
        <title>Thousands of microbial genomes shed light on interconnected biogeochemical processes in an aquifer system.</title>
        <authorList>
            <person name="Anantharaman K."/>
            <person name="Brown C.T."/>
            <person name="Hug L.A."/>
            <person name="Sharon I."/>
            <person name="Castelle C.J."/>
            <person name="Probst A.J."/>
            <person name="Thomas B.C."/>
            <person name="Singh A."/>
            <person name="Wilkins M.J."/>
            <person name="Karaoz U."/>
            <person name="Brodie E.L."/>
            <person name="Williams K.H."/>
            <person name="Hubbard S.S."/>
            <person name="Banfield J.F."/>
        </authorList>
    </citation>
    <scope>NUCLEOTIDE SEQUENCE [LARGE SCALE GENOMIC DNA]</scope>
</reference>
<accession>A0A1G2KSP5</accession>
<gene>
    <name evidence="2" type="ORF">A3C16_02540</name>
</gene>
<evidence type="ECO:0000313" key="3">
    <source>
        <dbReference type="Proteomes" id="UP000177811"/>
    </source>
</evidence>
<feature type="compositionally biased region" description="Polar residues" evidence="1">
    <location>
        <begin position="1"/>
        <end position="10"/>
    </location>
</feature>
<name>A0A1G2KSP5_9BACT</name>
<protein>
    <submittedName>
        <fullName evidence="2">Uncharacterized protein</fullName>
    </submittedName>
</protein>
<evidence type="ECO:0000256" key="1">
    <source>
        <dbReference type="SAM" id="MobiDB-lite"/>
    </source>
</evidence>
<dbReference type="EMBL" id="MHQL01000058">
    <property type="protein sequence ID" value="OHA01612.1"/>
    <property type="molecule type" value="Genomic_DNA"/>
</dbReference>
<organism evidence="2 3">
    <name type="scientific">Candidatus Sungbacteria bacterium RIFCSPHIGHO2_02_FULL_51_29</name>
    <dbReference type="NCBI Taxonomy" id="1802273"/>
    <lineage>
        <taxon>Bacteria</taxon>
        <taxon>Candidatus Sungiibacteriota</taxon>
    </lineage>
</organism>
<dbReference type="Proteomes" id="UP000177811">
    <property type="component" value="Unassembled WGS sequence"/>
</dbReference>
<feature type="region of interest" description="Disordered" evidence="1">
    <location>
        <begin position="1"/>
        <end position="21"/>
    </location>
</feature>